<name>U4LBV2_PYROM</name>
<dbReference type="OrthoDB" id="21557at2759"/>
<dbReference type="STRING" id="1076935.U4LBV2"/>
<dbReference type="GO" id="GO:0008270">
    <property type="term" value="F:zinc ion binding"/>
    <property type="evidence" value="ECO:0007669"/>
    <property type="project" value="UniProtKB-KW"/>
</dbReference>
<keyword evidence="13" id="KW-1185">Reference proteome</keyword>
<accession>U4LBV2</accession>
<evidence type="ECO:0000256" key="4">
    <source>
        <dbReference type="ARBA" id="ARBA00022833"/>
    </source>
</evidence>
<keyword evidence="4" id="KW-0862">Zinc</keyword>
<feature type="region of interest" description="Disordered" evidence="11">
    <location>
        <begin position="149"/>
        <end position="169"/>
    </location>
</feature>
<feature type="compositionally biased region" description="Low complexity" evidence="11">
    <location>
        <begin position="360"/>
        <end position="371"/>
    </location>
</feature>
<keyword evidence="7 10" id="KW-0010">Activator</keyword>
<protein>
    <recommendedName>
        <fullName evidence="10">SAGA-associated factor 11</fullName>
    </recommendedName>
</protein>
<dbReference type="GO" id="GO:0006325">
    <property type="term" value="P:chromatin organization"/>
    <property type="evidence" value="ECO:0007669"/>
    <property type="project" value="UniProtKB-KW"/>
</dbReference>
<keyword evidence="8" id="KW-0804">Transcription</keyword>
<evidence type="ECO:0000256" key="2">
    <source>
        <dbReference type="ARBA" id="ARBA00022723"/>
    </source>
</evidence>
<dbReference type="GO" id="GO:0005634">
    <property type="term" value="C:nucleus"/>
    <property type="evidence" value="ECO:0007669"/>
    <property type="project" value="UniProtKB-SubCell"/>
</dbReference>
<sequence length="516" mass="53007">MSSASTTNDPAPGSLAALSLAIFSDLLSNLTHDLVLQTHRAEKLLRTQQQQHALHLSALSSASAATDPNFNNEPKMPPGNPLATIPTELICTRCNLPRHTQETISMGTILTESGEKKKFCQKLPYRNIRGCDIYGNPFPNPNAAVKKGATAAAAKKDQGDSPASVGDEAPVKVGKGTGIVYFKCTSCDHEKIASSRYAAHLEKCLGLSGRKSSRAAMQKMSNGGSNSGSPMLAPQDAKTGSRKPSPEKLGTAKASTPAPDESLLSTTVLATPVKPALSSTPTAPSTISNSTPKKKKKLGTAVSGGLDTKESTPVPSLPPPAIPVPGSTGKSAPSKEKKRKRKDEGSLAGDTPAKPKKQKAQAAASNATPTSTPKPKPKPAPTSGSSVPLPLAPSISPQKPPLSSTPLASATGAATLAKKPSKPKVPKAKSQQTPGGIPKKTVPGIQKDIIKDAAASSVTKDGSPIKKIKNPVKKKSTLPSGQSRPVIAGKSVPVVAGKTLPNAPARKTLPGSNNGA</sequence>
<evidence type="ECO:0000256" key="11">
    <source>
        <dbReference type="SAM" id="MobiDB-lite"/>
    </source>
</evidence>
<evidence type="ECO:0000256" key="6">
    <source>
        <dbReference type="ARBA" id="ARBA00023015"/>
    </source>
</evidence>
<comment type="similarity">
    <text evidence="10">Belongs to the SGF11 family.</text>
</comment>
<dbReference type="EMBL" id="HF935375">
    <property type="protein sequence ID" value="CCX07787.1"/>
    <property type="molecule type" value="Genomic_DNA"/>
</dbReference>
<keyword evidence="3" id="KW-0863">Zinc-finger</keyword>
<dbReference type="OMA" id="EAHRTEK"/>
<dbReference type="InterPro" id="IPR013246">
    <property type="entry name" value="SAGA_su_Sgf11"/>
</dbReference>
<feature type="region of interest" description="Disordered" evidence="11">
    <location>
        <begin position="215"/>
        <end position="516"/>
    </location>
</feature>
<evidence type="ECO:0000256" key="1">
    <source>
        <dbReference type="ARBA" id="ARBA00004123"/>
    </source>
</evidence>
<evidence type="ECO:0000256" key="10">
    <source>
        <dbReference type="RuleBase" id="RU261113"/>
    </source>
</evidence>
<evidence type="ECO:0000256" key="3">
    <source>
        <dbReference type="ARBA" id="ARBA00022771"/>
    </source>
</evidence>
<dbReference type="AlphaFoldDB" id="U4LBV2"/>
<reference evidence="12 13" key="1">
    <citation type="journal article" date="2013" name="PLoS Genet.">
        <title>The genome and development-dependent transcriptomes of Pyronema confluens: a window into fungal evolution.</title>
        <authorList>
            <person name="Traeger S."/>
            <person name="Altegoer F."/>
            <person name="Freitag M."/>
            <person name="Gabaldon T."/>
            <person name="Kempken F."/>
            <person name="Kumar A."/>
            <person name="Marcet-Houben M."/>
            <person name="Poggeler S."/>
            <person name="Stajich J.E."/>
            <person name="Nowrousian M."/>
        </authorList>
    </citation>
    <scope>NUCLEOTIDE SEQUENCE [LARGE SCALE GENOMIC DNA]</scope>
    <source>
        <strain evidence="13">CBS 100304</strain>
        <tissue evidence="12">Vegetative mycelium</tissue>
    </source>
</reference>
<evidence type="ECO:0000256" key="9">
    <source>
        <dbReference type="ARBA" id="ARBA00023242"/>
    </source>
</evidence>
<proteinExistence type="inferred from homology"/>
<evidence type="ECO:0000313" key="13">
    <source>
        <dbReference type="Proteomes" id="UP000018144"/>
    </source>
</evidence>
<feature type="compositionally biased region" description="Basic residues" evidence="11">
    <location>
        <begin position="466"/>
        <end position="476"/>
    </location>
</feature>
<keyword evidence="9" id="KW-0539">Nucleus</keyword>
<dbReference type="Proteomes" id="UP000018144">
    <property type="component" value="Unassembled WGS sequence"/>
</dbReference>
<organism evidence="12 13">
    <name type="scientific">Pyronema omphalodes (strain CBS 100304)</name>
    <name type="common">Pyronema confluens</name>
    <dbReference type="NCBI Taxonomy" id="1076935"/>
    <lineage>
        <taxon>Eukaryota</taxon>
        <taxon>Fungi</taxon>
        <taxon>Dikarya</taxon>
        <taxon>Ascomycota</taxon>
        <taxon>Pezizomycotina</taxon>
        <taxon>Pezizomycetes</taxon>
        <taxon>Pezizales</taxon>
        <taxon>Pyronemataceae</taxon>
        <taxon>Pyronema</taxon>
    </lineage>
</organism>
<dbReference type="eggNOG" id="ENOG502S8VT">
    <property type="taxonomic scope" value="Eukaryota"/>
</dbReference>
<gene>
    <name evidence="12" type="ORF">PCON_07376</name>
</gene>
<keyword evidence="2" id="KW-0479">Metal-binding</keyword>
<evidence type="ECO:0000256" key="7">
    <source>
        <dbReference type="ARBA" id="ARBA00023159"/>
    </source>
</evidence>
<evidence type="ECO:0000256" key="8">
    <source>
        <dbReference type="ARBA" id="ARBA00023163"/>
    </source>
</evidence>
<dbReference type="GO" id="GO:0070461">
    <property type="term" value="C:SAGA-type complex"/>
    <property type="evidence" value="ECO:0007669"/>
    <property type="project" value="UniProtKB-ARBA"/>
</dbReference>
<evidence type="ECO:0000313" key="12">
    <source>
        <dbReference type="EMBL" id="CCX07787.1"/>
    </source>
</evidence>
<keyword evidence="5" id="KW-0156">Chromatin regulator</keyword>
<keyword evidence="6" id="KW-0805">Transcription regulation</keyword>
<dbReference type="Pfam" id="PF08209">
    <property type="entry name" value="Sgf11"/>
    <property type="match status" value="1"/>
</dbReference>
<comment type="subcellular location">
    <subcellularLocation>
        <location evidence="1 10">Nucleus</location>
    </subcellularLocation>
</comment>
<feature type="compositionally biased region" description="Polar residues" evidence="11">
    <location>
        <begin position="277"/>
        <end position="291"/>
    </location>
</feature>
<evidence type="ECO:0000256" key="5">
    <source>
        <dbReference type="ARBA" id="ARBA00022853"/>
    </source>
</evidence>
<feature type="compositionally biased region" description="Polar residues" evidence="11">
    <location>
        <begin position="395"/>
        <end position="408"/>
    </location>
</feature>